<evidence type="ECO:0000313" key="4">
    <source>
        <dbReference type="Proteomes" id="UP000187209"/>
    </source>
</evidence>
<feature type="compositionally biased region" description="Low complexity" evidence="2">
    <location>
        <begin position="35"/>
        <end position="52"/>
    </location>
</feature>
<feature type="compositionally biased region" description="Basic residues" evidence="2">
    <location>
        <begin position="1"/>
        <end position="17"/>
    </location>
</feature>
<dbReference type="EMBL" id="MPUH01000174">
    <property type="protein sequence ID" value="OMJ87546.1"/>
    <property type="molecule type" value="Genomic_DNA"/>
</dbReference>
<evidence type="ECO:0000256" key="2">
    <source>
        <dbReference type="SAM" id="MobiDB-lite"/>
    </source>
</evidence>
<proteinExistence type="predicted"/>
<feature type="coiled-coil region" evidence="1">
    <location>
        <begin position="176"/>
        <end position="217"/>
    </location>
</feature>
<feature type="region of interest" description="Disordered" evidence="2">
    <location>
        <begin position="1"/>
        <end position="77"/>
    </location>
</feature>
<organism evidence="3 4">
    <name type="scientific">Stentor coeruleus</name>
    <dbReference type="NCBI Taxonomy" id="5963"/>
    <lineage>
        <taxon>Eukaryota</taxon>
        <taxon>Sar</taxon>
        <taxon>Alveolata</taxon>
        <taxon>Ciliophora</taxon>
        <taxon>Postciliodesmatophora</taxon>
        <taxon>Heterotrichea</taxon>
        <taxon>Heterotrichida</taxon>
        <taxon>Stentoridae</taxon>
        <taxon>Stentor</taxon>
    </lineage>
</organism>
<evidence type="ECO:0000256" key="1">
    <source>
        <dbReference type="SAM" id="Coils"/>
    </source>
</evidence>
<keyword evidence="4" id="KW-1185">Reference proteome</keyword>
<sequence>MLKTLKTKQKTAVKSKSKPSSAKKPGKALDKEISPKSTKQSTPSSSTPTNKSRVVSRQDKLNKGDPAEYTSESDADAEDIIKATDSMKAKVLDSLKVFKDANSEYMNQNQLLHEEVDNFQEGFKNVKNEVSEILWESSKSKEELSRIRVIMESPRSRIKEDQILDLDFSSVKLPNEEALYETLKTLQDEIDEMRKKIENNEKEIQEKDLQNSELRSVVFKLRDSLMTETITLEAEDTHVPCTGCLLF</sequence>
<name>A0A1R2CF26_9CILI</name>
<keyword evidence="1" id="KW-0175">Coiled coil</keyword>
<accession>A0A1R2CF26</accession>
<feature type="compositionally biased region" description="Basic and acidic residues" evidence="2">
    <location>
        <begin position="56"/>
        <end position="66"/>
    </location>
</feature>
<comment type="caution">
    <text evidence="3">The sequence shown here is derived from an EMBL/GenBank/DDBJ whole genome shotgun (WGS) entry which is preliminary data.</text>
</comment>
<dbReference type="AlphaFoldDB" id="A0A1R2CF26"/>
<evidence type="ECO:0000313" key="3">
    <source>
        <dbReference type="EMBL" id="OMJ87546.1"/>
    </source>
</evidence>
<dbReference type="Proteomes" id="UP000187209">
    <property type="component" value="Unassembled WGS sequence"/>
</dbReference>
<gene>
    <name evidence="3" type="ORF">SteCoe_10723</name>
</gene>
<reference evidence="3 4" key="1">
    <citation type="submission" date="2016-11" db="EMBL/GenBank/DDBJ databases">
        <title>The macronuclear genome of Stentor coeruleus: a giant cell with tiny introns.</title>
        <authorList>
            <person name="Slabodnick M."/>
            <person name="Ruby J.G."/>
            <person name="Reiff S.B."/>
            <person name="Swart E.C."/>
            <person name="Gosai S."/>
            <person name="Prabakaran S."/>
            <person name="Witkowska E."/>
            <person name="Larue G.E."/>
            <person name="Fisher S."/>
            <person name="Freeman R.M."/>
            <person name="Gunawardena J."/>
            <person name="Chu W."/>
            <person name="Stover N.A."/>
            <person name="Gregory B.D."/>
            <person name="Nowacki M."/>
            <person name="Derisi J."/>
            <person name="Roy S.W."/>
            <person name="Marshall W.F."/>
            <person name="Sood P."/>
        </authorList>
    </citation>
    <scope>NUCLEOTIDE SEQUENCE [LARGE SCALE GENOMIC DNA]</scope>
    <source>
        <strain evidence="3">WM001</strain>
    </source>
</reference>
<protein>
    <submittedName>
        <fullName evidence="3">Uncharacterized protein</fullName>
    </submittedName>
</protein>